<dbReference type="SUPFAM" id="SSF57603">
    <property type="entry name" value="FnI-like domain"/>
    <property type="match status" value="2"/>
</dbReference>
<dbReference type="Proteomes" id="UP000271974">
    <property type="component" value="Unassembled WGS sequence"/>
</dbReference>
<feature type="compositionally biased region" description="Acidic residues" evidence="1">
    <location>
        <begin position="91"/>
        <end position="109"/>
    </location>
</feature>
<dbReference type="Gene3D" id="6.20.200.20">
    <property type="match status" value="1"/>
</dbReference>
<dbReference type="PROSITE" id="PS01208">
    <property type="entry name" value="VWFC_1"/>
    <property type="match status" value="1"/>
</dbReference>
<keyword evidence="4" id="KW-1185">Reference proteome</keyword>
<dbReference type="GO" id="GO:0005615">
    <property type="term" value="C:extracellular space"/>
    <property type="evidence" value="ECO:0007669"/>
    <property type="project" value="TreeGrafter"/>
</dbReference>
<proteinExistence type="predicted"/>
<dbReference type="Pfam" id="PF00093">
    <property type="entry name" value="VWC"/>
    <property type="match status" value="1"/>
</dbReference>
<feature type="domain" description="VWFC" evidence="2">
    <location>
        <begin position="144"/>
        <end position="208"/>
    </location>
</feature>
<dbReference type="GO" id="GO:0036122">
    <property type="term" value="F:BMP binding"/>
    <property type="evidence" value="ECO:0007669"/>
    <property type="project" value="TreeGrafter"/>
</dbReference>
<dbReference type="EMBL" id="RQTK01000075">
    <property type="protein sequence ID" value="RUS88703.1"/>
    <property type="molecule type" value="Genomic_DNA"/>
</dbReference>
<evidence type="ECO:0000256" key="1">
    <source>
        <dbReference type="SAM" id="MobiDB-lite"/>
    </source>
</evidence>
<organism evidence="3 4">
    <name type="scientific">Elysia chlorotica</name>
    <name type="common">Eastern emerald elysia</name>
    <name type="synonym">Sea slug</name>
    <dbReference type="NCBI Taxonomy" id="188477"/>
    <lineage>
        <taxon>Eukaryota</taxon>
        <taxon>Metazoa</taxon>
        <taxon>Spiralia</taxon>
        <taxon>Lophotrochozoa</taxon>
        <taxon>Mollusca</taxon>
        <taxon>Gastropoda</taxon>
        <taxon>Heterobranchia</taxon>
        <taxon>Euthyneura</taxon>
        <taxon>Panpulmonata</taxon>
        <taxon>Sacoglossa</taxon>
        <taxon>Placobranchoidea</taxon>
        <taxon>Plakobranchidae</taxon>
        <taxon>Elysia</taxon>
    </lineage>
</organism>
<dbReference type="PANTHER" id="PTHR46303:SF1">
    <property type="entry name" value="VWFC DOMAIN-CONTAINING PROTEIN"/>
    <property type="match status" value="1"/>
</dbReference>
<dbReference type="InterPro" id="IPR045717">
    <property type="entry name" value="CHRDL1/2"/>
</dbReference>
<sequence length="336" mass="37287">MWVKSDTDPCCYTCAGELSSLGLEKRGIIISLFTKPEAVIDTAWAEEGQPESSPLVCHGIIRTNIKWYCSLKYPILTIIVVVIIINDDDDDDVESDVEGDKNDDEEEEESGGRSVCTKTECPALSCDRSMWVKSDTDPCCYTCAACFDRGQLRRNGETWHPTIQSFGFMKCVLCTCTDGSFKCEFLKCPRLTCARRKKLPNVCCEVCEDGSMGGVGSPVPQTDDKPKTVRTEKKKNGTKTKKKQKGESLGTVGTQVQQTPGQPKSARTAKKKKTAKAKKKRKACKVNGHVYIHGEKWRPKTKGLSDECAVCRCQEGTSRKIGPFRSRDLDPMKLLV</sequence>
<feature type="region of interest" description="Disordered" evidence="1">
    <location>
        <begin position="91"/>
        <end position="111"/>
    </location>
</feature>
<dbReference type="STRING" id="188477.A0A433U4G3"/>
<dbReference type="PANTHER" id="PTHR46303">
    <property type="entry name" value="VWFC DOMAIN-CONTAINING PROTEIN"/>
    <property type="match status" value="1"/>
</dbReference>
<reference evidence="3 4" key="1">
    <citation type="submission" date="2019-01" db="EMBL/GenBank/DDBJ databases">
        <title>A draft genome assembly of the solar-powered sea slug Elysia chlorotica.</title>
        <authorList>
            <person name="Cai H."/>
            <person name="Li Q."/>
            <person name="Fang X."/>
            <person name="Li J."/>
            <person name="Curtis N.E."/>
            <person name="Altenburger A."/>
            <person name="Shibata T."/>
            <person name="Feng M."/>
            <person name="Maeda T."/>
            <person name="Schwartz J.A."/>
            <person name="Shigenobu S."/>
            <person name="Lundholm N."/>
            <person name="Nishiyama T."/>
            <person name="Yang H."/>
            <person name="Hasebe M."/>
            <person name="Li S."/>
            <person name="Pierce S.K."/>
            <person name="Wang J."/>
        </authorList>
    </citation>
    <scope>NUCLEOTIDE SEQUENCE [LARGE SCALE GENOMIC DNA]</scope>
    <source>
        <strain evidence="3">EC2010</strain>
        <tissue evidence="3">Whole organism of an adult</tissue>
    </source>
</reference>
<dbReference type="AlphaFoldDB" id="A0A433U4G3"/>
<comment type="caution">
    <text evidence="3">The sequence shown here is derived from an EMBL/GenBank/DDBJ whole genome shotgun (WGS) entry which is preliminary data.</text>
</comment>
<dbReference type="PROSITE" id="PS50184">
    <property type="entry name" value="VWFC_2"/>
    <property type="match status" value="1"/>
</dbReference>
<feature type="compositionally biased region" description="Basic residues" evidence="1">
    <location>
        <begin position="267"/>
        <end position="277"/>
    </location>
</feature>
<evidence type="ECO:0000313" key="4">
    <source>
        <dbReference type="Proteomes" id="UP000271974"/>
    </source>
</evidence>
<dbReference type="OrthoDB" id="9829321at2759"/>
<accession>A0A433U4G3</accession>
<feature type="region of interest" description="Disordered" evidence="1">
    <location>
        <begin position="215"/>
        <end position="277"/>
    </location>
</feature>
<dbReference type="GO" id="GO:0030514">
    <property type="term" value="P:negative regulation of BMP signaling pathway"/>
    <property type="evidence" value="ECO:0007669"/>
    <property type="project" value="TreeGrafter"/>
</dbReference>
<name>A0A433U4G3_ELYCH</name>
<evidence type="ECO:0000259" key="2">
    <source>
        <dbReference type="PROSITE" id="PS50184"/>
    </source>
</evidence>
<feature type="compositionally biased region" description="Low complexity" evidence="1">
    <location>
        <begin position="250"/>
        <end position="263"/>
    </location>
</feature>
<dbReference type="SMART" id="SM00214">
    <property type="entry name" value="VWC"/>
    <property type="match status" value="1"/>
</dbReference>
<dbReference type="GO" id="GO:0030154">
    <property type="term" value="P:cell differentiation"/>
    <property type="evidence" value="ECO:0007669"/>
    <property type="project" value="TreeGrafter"/>
</dbReference>
<dbReference type="InterPro" id="IPR001007">
    <property type="entry name" value="VWF_dom"/>
</dbReference>
<protein>
    <recommendedName>
        <fullName evidence="2">VWFC domain-containing protein</fullName>
    </recommendedName>
</protein>
<evidence type="ECO:0000313" key="3">
    <source>
        <dbReference type="EMBL" id="RUS88703.1"/>
    </source>
</evidence>
<feature type="compositionally biased region" description="Basic and acidic residues" evidence="1">
    <location>
        <begin position="222"/>
        <end position="235"/>
    </location>
</feature>
<gene>
    <name evidence="3" type="ORF">EGW08_003518</name>
</gene>
<dbReference type="Gene3D" id="2.10.70.10">
    <property type="entry name" value="Complement Module, domain 1"/>
    <property type="match status" value="1"/>
</dbReference>